<evidence type="ECO:0000256" key="1">
    <source>
        <dbReference type="ARBA" id="ARBA00000085"/>
    </source>
</evidence>
<dbReference type="SMART" id="SM00065">
    <property type="entry name" value="GAF"/>
    <property type="match status" value="1"/>
</dbReference>
<keyword evidence="3" id="KW-0597">Phosphoprotein</keyword>
<evidence type="ECO:0000256" key="4">
    <source>
        <dbReference type="SAM" id="Coils"/>
    </source>
</evidence>
<dbReference type="SMART" id="SM00387">
    <property type="entry name" value="HATPase_c"/>
    <property type="match status" value="1"/>
</dbReference>
<dbReference type="InterPro" id="IPR004358">
    <property type="entry name" value="Sig_transdc_His_kin-like_C"/>
</dbReference>
<keyword evidence="6" id="KW-0808">Transferase</keyword>
<dbReference type="Gene3D" id="3.30.450.40">
    <property type="match status" value="1"/>
</dbReference>
<dbReference type="CDD" id="cd00082">
    <property type="entry name" value="HisKA"/>
    <property type="match status" value="1"/>
</dbReference>
<dbReference type="InterPro" id="IPR003661">
    <property type="entry name" value="HisK_dim/P_dom"/>
</dbReference>
<organism evidence="6 7">
    <name type="scientific">Sapientia aquatica</name>
    <dbReference type="NCBI Taxonomy" id="1549640"/>
    <lineage>
        <taxon>Bacteria</taxon>
        <taxon>Pseudomonadati</taxon>
        <taxon>Pseudomonadota</taxon>
        <taxon>Betaproteobacteria</taxon>
        <taxon>Burkholderiales</taxon>
        <taxon>Oxalobacteraceae</taxon>
        <taxon>Sapientia</taxon>
    </lineage>
</organism>
<evidence type="ECO:0000313" key="7">
    <source>
        <dbReference type="Proteomes" id="UP000294829"/>
    </source>
</evidence>
<gene>
    <name evidence="6" type="ORF">E2I14_10770</name>
</gene>
<dbReference type="Gene3D" id="1.10.287.130">
    <property type="match status" value="1"/>
</dbReference>
<keyword evidence="4" id="KW-0175">Coiled coil</keyword>
<feature type="coiled-coil region" evidence="4">
    <location>
        <begin position="214"/>
        <end position="263"/>
    </location>
</feature>
<evidence type="ECO:0000256" key="2">
    <source>
        <dbReference type="ARBA" id="ARBA00012438"/>
    </source>
</evidence>
<dbReference type="SUPFAM" id="SSF55874">
    <property type="entry name" value="ATPase domain of HSP90 chaperone/DNA topoisomerase II/histidine kinase"/>
    <property type="match status" value="1"/>
</dbReference>
<name>A0A4R5W1Q2_9BURK</name>
<reference evidence="6 7" key="1">
    <citation type="submission" date="2019-03" db="EMBL/GenBank/DDBJ databases">
        <title>Sapientia aquatica gen. nov., sp. nov., isolated from a crater lake.</title>
        <authorList>
            <person name="Felfoldi T."/>
            <person name="Szabo A."/>
            <person name="Toth E."/>
            <person name="Schumann P."/>
            <person name="Keki Z."/>
            <person name="Marialigeti K."/>
            <person name="Mathe I."/>
        </authorList>
    </citation>
    <scope>NUCLEOTIDE SEQUENCE [LARGE SCALE GENOMIC DNA]</scope>
    <source>
        <strain evidence="6 7">SA-152</strain>
    </source>
</reference>
<dbReference type="PANTHER" id="PTHR43065">
    <property type="entry name" value="SENSOR HISTIDINE KINASE"/>
    <property type="match status" value="1"/>
</dbReference>
<dbReference type="Gene3D" id="3.30.565.10">
    <property type="entry name" value="Histidine kinase-like ATPase, C-terminal domain"/>
    <property type="match status" value="1"/>
</dbReference>
<dbReference type="InterPro" id="IPR005467">
    <property type="entry name" value="His_kinase_dom"/>
</dbReference>
<dbReference type="PRINTS" id="PR00344">
    <property type="entry name" value="BCTRLSENSOR"/>
</dbReference>
<evidence type="ECO:0000259" key="5">
    <source>
        <dbReference type="PROSITE" id="PS50109"/>
    </source>
</evidence>
<feature type="domain" description="Histidine kinase" evidence="5">
    <location>
        <begin position="275"/>
        <end position="506"/>
    </location>
</feature>
<evidence type="ECO:0000256" key="3">
    <source>
        <dbReference type="ARBA" id="ARBA00022553"/>
    </source>
</evidence>
<dbReference type="EC" id="2.7.13.3" evidence="2"/>
<protein>
    <recommendedName>
        <fullName evidence="2">histidine kinase</fullName>
        <ecNumber evidence="2">2.7.13.3</ecNumber>
    </recommendedName>
</protein>
<dbReference type="InterPro" id="IPR003594">
    <property type="entry name" value="HATPase_dom"/>
</dbReference>
<dbReference type="SUPFAM" id="SSF55781">
    <property type="entry name" value="GAF domain-like"/>
    <property type="match status" value="1"/>
</dbReference>
<dbReference type="SUPFAM" id="SSF47384">
    <property type="entry name" value="Homodimeric domain of signal transducing histidine kinase"/>
    <property type="match status" value="1"/>
</dbReference>
<comment type="catalytic activity">
    <reaction evidence="1">
        <text>ATP + protein L-histidine = ADP + protein N-phospho-L-histidine.</text>
        <dbReference type="EC" id="2.7.13.3"/>
    </reaction>
</comment>
<dbReference type="CDD" id="cd00075">
    <property type="entry name" value="HATPase"/>
    <property type="match status" value="1"/>
</dbReference>
<dbReference type="AlphaFoldDB" id="A0A4R5W1Q2"/>
<proteinExistence type="predicted"/>
<dbReference type="InterPro" id="IPR029016">
    <property type="entry name" value="GAF-like_dom_sf"/>
</dbReference>
<accession>A0A4R5W1Q2</accession>
<dbReference type="InterPro" id="IPR036097">
    <property type="entry name" value="HisK_dim/P_sf"/>
</dbReference>
<dbReference type="EMBL" id="SMYL01000004">
    <property type="protein sequence ID" value="TDK66065.1"/>
    <property type="molecule type" value="Genomic_DNA"/>
</dbReference>
<keyword evidence="6" id="KW-0418">Kinase</keyword>
<keyword evidence="7" id="KW-1185">Reference proteome</keyword>
<sequence>MSALHDQRNLTNTSADYVAGSDAAVVISELQTLVEKQSTLLEKEQYGRRKSDELNSGQSKLLEMIAKGVDLKATLSALMLLIESQSNGVTCSTLLLDEDGIHIRAGAAPNLPDEYSQKLDGLSIGPMVGSCGTAMYLKKQVIVTDMMSDPLWAPYKGLVEPYGYRACWSTPIFLDQSKVLGAFAMYYREVRSPIAEDMELIGFATHIAGIAIERERRERELTRHRENLEDLVAQRTSELLSANRELAAALDNLSVTQEELLRRDKLAALGSLVAGVAHELNTPIGNCLLAASTMADKTQNFVAAYKTGMKRSQLENYIENVESSSTVLLHNIKRAADLVASFKQVAVDQTSSQRRVFALEDYLNDVLLTLQPSLKLTSINVVQRIQPGLMMDSYPGPLGQVVTNLINNALIHAFEDRSTGTIHISAHEAEPGWLELIVSDDGNGISEEHQAQVYTPFFTTKRNLGGTGLGLHIIYNIVTGLLGGRIRFQSALAVGTTFYVSIPLVAKTA</sequence>
<dbReference type="Pfam" id="PF13185">
    <property type="entry name" value="GAF_2"/>
    <property type="match status" value="1"/>
</dbReference>
<dbReference type="PANTHER" id="PTHR43065:SF47">
    <property type="match status" value="1"/>
</dbReference>
<dbReference type="InterPro" id="IPR036890">
    <property type="entry name" value="HATPase_C_sf"/>
</dbReference>
<dbReference type="RefSeq" id="WP_133328286.1">
    <property type="nucleotide sequence ID" value="NZ_SMYL01000004.1"/>
</dbReference>
<comment type="caution">
    <text evidence="6">The sequence shown here is derived from an EMBL/GenBank/DDBJ whole genome shotgun (WGS) entry which is preliminary data.</text>
</comment>
<dbReference type="PROSITE" id="PS50109">
    <property type="entry name" value="HIS_KIN"/>
    <property type="match status" value="1"/>
</dbReference>
<dbReference type="GO" id="GO:0000155">
    <property type="term" value="F:phosphorelay sensor kinase activity"/>
    <property type="evidence" value="ECO:0007669"/>
    <property type="project" value="InterPro"/>
</dbReference>
<dbReference type="Pfam" id="PF02518">
    <property type="entry name" value="HATPase_c"/>
    <property type="match status" value="1"/>
</dbReference>
<dbReference type="OrthoDB" id="2521613at2"/>
<dbReference type="Proteomes" id="UP000294829">
    <property type="component" value="Unassembled WGS sequence"/>
</dbReference>
<dbReference type="InterPro" id="IPR003018">
    <property type="entry name" value="GAF"/>
</dbReference>
<evidence type="ECO:0000313" key="6">
    <source>
        <dbReference type="EMBL" id="TDK66065.1"/>
    </source>
</evidence>